<keyword evidence="2" id="KW-1185">Reference proteome</keyword>
<name>A0A1H7K0G9_9GAMM</name>
<dbReference type="EMBL" id="FOAS01000005">
    <property type="protein sequence ID" value="SEK80431.1"/>
    <property type="molecule type" value="Genomic_DNA"/>
</dbReference>
<evidence type="ECO:0000313" key="1">
    <source>
        <dbReference type="EMBL" id="SEK80431.1"/>
    </source>
</evidence>
<dbReference type="RefSeq" id="WP_074866378.1">
    <property type="nucleotide sequence ID" value="NZ_FOAS01000005.1"/>
</dbReference>
<organism evidence="1 2">
    <name type="scientific">Atopomonas hussainii</name>
    <dbReference type="NCBI Taxonomy" id="1429083"/>
    <lineage>
        <taxon>Bacteria</taxon>
        <taxon>Pseudomonadati</taxon>
        <taxon>Pseudomonadota</taxon>
        <taxon>Gammaproteobacteria</taxon>
        <taxon>Pseudomonadales</taxon>
        <taxon>Pseudomonadaceae</taxon>
        <taxon>Atopomonas</taxon>
    </lineage>
</organism>
<accession>A0A1H7K0G9</accession>
<proteinExistence type="predicted"/>
<dbReference type="Proteomes" id="UP000185766">
    <property type="component" value="Unassembled WGS sequence"/>
</dbReference>
<sequence length="60" mass="7159">MTELIPLHALNVKLLMQEPRFKAQPAAIEEHQPGWKSRWQQLRQLHVSQEQPRLSPFYRA</sequence>
<dbReference type="AlphaFoldDB" id="A0A1H7K0G9"/>
<protein>
    <submittedName>
        <fullName evidence="1">Uncharacterized protein</fullName>
    </submittedName>
</protein>
<reference evidence="1 2" key="1">
    <citation type="submission" date="2016-10" db="EMBL/GenBank/DDBJ databases">
        <authorList>
            <person name="de Groot N.N."/>
        </authorList>
    </citation>
    <scope>NUCLEOTIDE SEQUENCE [LARGE SCALE GENOMIC DNA]</scope>
    <source>
        <strain evidence="1 2">JCM 19513</strain>
    </source>
</reference>
<evidence type="ECO:0000313" key="2">
    <source>
        <dbReference type="Proteomes" id="UP000185766"/>
    </source>
</evidence>
<gene>
    <name evidence="1" type="ORF">SAMN05216214_105113</name>
</gene>